<accession>A0A9W7FNS5</accession>
<evidence type="ECO:0000313" key="4">
    <source>
        <dbReference type="Proteomes" id="UP001165122"/>
    </source>
</evidence>
<feature type="domain" description="EF-hand" evidence="2">
    <location>
        <begin position="103"/>
        <end position="134"/>
    </location>
</feature>
<comment type="caution">
    <text evidence="3">The sequence shown here is derived from an EMBL/GenBank/DDBJ whole genome shotgun (WGS) entry which is preliminary data.</text>
</comment>
<dbReference type="EMBL" id="BRXW01000243">
    <property type="protein sequence ID" value="GMI16104.1"/>
    <property type="molecule type" value="Genomic_DNA"/>
</dbReference>
<dbReference type="SUPFAM" id="SSF47473">
    <property type="entry name" value="EF-hand"/>
    <property type="match status" value="1"/>
</dbReference>
<gene>
    <name evidence="3" type="ORF">TrLO_g4834</name>
</gene>
<dbReference type="OrthoDB" id="191686at2759"/>
<sequence length="253" mass="28832">MGALESMPEEDVVEQFQEGPTMFENWGPTQINNLHSLYIAENHDFGITCTEFTTLLASAIPEGKVAGHRLLKTFDCEASNMVDVLEVLCGLIVSSETSSIPWKISKIFDLFDFDKTSQITYDELFICMFSCLRSMVRVVGKGIEPEDSDVEKISDEIFLKADREPTLPITKEEFIDWVNAEVNFGQKKGQLKKITVFGLMLKFDVIEEEDAKDLEQDRLLKIASQPTKNTKKGRKSHHHHHKKETKVDSEKKE</sequence>
<dbReference type="InterPro" id="IPR002048">
    <property type="entry name" value="EF_hand_dom"/>
</dbReference>
<feature type="region of interest" description="Disordered" evidence="1">
    <location>
        <begin position="217"/>
        <end position="253"/>
    </location>
</feature>
<organism evidence="3 4">
    <name type="scientific">Triparma laevis f. longispina</name>
    <dbReference type="NCBI Taxonomy" id="1714387"/>
    <lineage>
        <taxon>Eukaryota</taxon>
        <taxon>Sar</taxon>
        <taxon>Stramenopiles</taxon>
        <taxon>Ochrophyta</taxon>
        <taxon>Bolidophyceae</taxon>
        <taxon>Parmales</taxon>
        <taxon>Triparmaceae</taxon>
        <taxon>Triparma</taxon>
    </lineage>
</organism>
<feature type="compositionally biased region" description="Basic residues" evidence="1">
    <location>
        <begin position="229"/>
        <end position="244"/>
    </location>
</feature>
<protein>
    <recommendedName>
        <fullName evidence="2">EF-hand domain-containing protein</fullName>
    </recommendedName>
</protein>
<name>A0A9W7FNS5_9STRA</name>
<dbReference type="PROSITE" id="PS50222">
    <property type="entry name" value="EF_HAND_2"/>
    <property type="match status" value="1"/>
</dbReference>
<reference evidence="4" key="1">
    <citation type="journal article" date="2023" name="Commun. Biol.">
        <title>Genome analysis of Parmales, the sister group of diatoms, reveals the evolutionary specialization of diatoms from phago-mixotrophs to photoautotrophs.</title>
        <authorList>
            <person name="Ban H."/>
            <person name="Sato S."/>
            <person name="Yoshikawa S."/>
            <person name="Yamada K."/>
            <person name="Nakamura Y."/>
            <person name="Ichinomiya M."/>
            <person name="Sato N."/>
            <person name="Blanc-Mathieu R."/>
            <person name="Endo H."/>
            <person name="Kuwata A."/>
            <person name="Ogata H."/>
        </authorList>
    </citation>
    <scope>NUCLEOTIDE SEQUENCE [LARGE SCALE GENOMIC DNA]</scope>
    <source>
        <strain evidence="4">NIES 3700</strain>
    </source>
</reference>
<dbReference type="InterPro" id="IPR011992">
    <property type="entry name" value="EF-hand-dom_pair"/>
</dbReference>
<evidence type="ECO:0000256" key="1">
    <source>
        <dbReference type="SAM" id="MobiDB-lite"/>
    </source>
</evidence>
<evidence type="ECO:0000259" key="2">
    <source>
        <dbReference type="PROSITE" id="PS50222"/>
    </source>
</evidence>
<evidence type="ECO:0000313" key="3">
    <source>
        <dbReference type="EMBL" id="GMI16104.1"/>
    </source>
</evidence>
<keyword evidence="4" id="KW-1185">Reference proteome</keyword>
<proteinExistence type="predicted"/>
<dbReference type="Proteomes" id="UP001165122">
    <property type="component" value="Unassembled WGS sequence"/>
</dbReference>
<dbReference type="AlphaFoldDB" id="A0A9W7FNS5"/>
<dbReference type="GO" id="GO:0005509">
    <property type="term" value="F:calcium ion binding"/>
    <property type="evidence" value="ECO:0007669"/>
    <property type="project" value="InterPro"/>
</dbReference>
<dbReference type="Gene3D" id="1.10.238.10">
    <property type="entry name" value="EF-hand"/>
    <property type="match status" value="1"/>
</dbReference>